<dbReference type="STRING" id="1300350.Z948_2519"/>
<name>A0A073IF54_9RHOB</name>
<reference evidence="1 2" key="1">
    <citation type="submission" date="2014-01" db="EMBL/GenBank/DDBJ databases">
        <title>Sulfitobacter donghicola JCM 14565 Genome Sequencing.</title>
        <authorList>
            <person name="Lai Q."/>
            <person name="Hong Z."/>
        </authorList>
    </citation>
    <scope>NUCLEOTIDE SEQUENCE [LARGE SCALE GENOMIC DNA]</scope>
    <source>
        <strain evidence="1 2">JCM 14565</strain>
    </source>
</reference>
<gene>
    <name evidence="1" type="ORF">DSW25_16095</name>
</gene>
<proteinExistence type="predicted"/>
<accession>A0A073IF54</accession>
<protein>
    <submittedName>
        <fullName evidence="1">Uncharacterized protein</fullName>
    </submittedName>
</protein>
<sequence>MEIRIGWGAMALPIFGKNTLIAGSGLSLRITVLRVQFIPAIETGALVGKIAD</sequence>
<organism evidence="1 2">
    <name type="scientific">Sulfitobacter donghicola DSW-25 = KCTC 12864 = JCM 14565</name>
    <dbReference type="NCBI Taxonomy" id="1300350"/>
    <lineage>
        <taxon>Bacteria</taxon>
        <taxon>Pseudomonadati</taxon>
        <taxon>Pseudomonadota</taxon>
        <taxon>Alphaproteobacteria</taxon>
        <taxon>Rhodobacterales</taxon>
        <taxon>Roseobacteraceae</taxon>
        <taxon>Sulfitobacter</taxon>
    </lineage>
</organism>
<dbReference type="AlphaFoldDB" id="A0A073IF54"/>
<dbReference type="Proteomes" id="UP000027734">
    <property type="component" value="Unassembled WGS sequence"/>
</dbReference>
<keyword evidence="2" id="KW-1185">Reference proteome</keyword>
<evidence type="ECO:0000313" key="2">
    <source>
        <dbReference type="Proteomes" id="UP000027734"/>
    </source>
</evidence>
<comment type="caution">
    <text evidence="1">The sequence shown here is derived from an EMBL/GenBank/DDBJ whole genome shotgun (WGS) entry which is preliminary data.</text>
</comment>
<dbReference type="EMBL" id="JAMC01000007">
    <property type="protein sequence ID" value="KEJ88195.1"/>
    <property type="molecule type" value="Genomic_DNA"/>
</dbReference>
<evidence type="ECO:0000313" key="1">
    <source>
        <dbReference type="EMBL" id="KEJ88195.1"/>
    </source>
</evidence>